<organism evidence="1">
    <name type="scientific">Glycine soja</name>
    <name type="common">Wild soybean</name>
    <dbReference type="NCBI Taxonomy" id="3848"/>
    <lineage>
        <taxon>Eukaryota</taxon>
        <taxon>Viridiplantae</taxon>
        <taxon>Streptophyta</taxon>
        <taxon>Embryophyta</taxon>
        <taxon>Tracheophyta</taxon>
        <taxon>Spermatophyta</taxon>
        <taxon>Magnoliopsida</taxon>
        <taxon>eudicotyledons</taxon>
        <taxon>Gunneridae</taxon>
        <taxon>Pentapetalae</taxon>
        <taxon>rosids</taxon>
        <taxon>fabids</taxon>
        <taxon>Fabales</taxon>
        <taxon>Fabaceae</taxon>
        <taxon>Papilionoideae</taxon>
        <taxon>50 kb inversion clade</taxon>
        <taxon>NPAAA clade</taxon>
        <taxon>indigoferoid/millettioid clade</taxon>
        <taxon>Phaseoleae</taxon>
        <taxon>Glycine</taxon>
        <taxon>Glycine subgen. Soja</taxon>
    </lineage>
</organism>
<protein>
    <submittedName>
        <fullName evidence="1">Uncharacterized protein</fullName>
    </submittedName>
</protein>
<sequence length="158" mass="17506">MKQTTLTNVSHLDLNDEIVPLFSSLALLVYQSTTHKLTTFPIPPPSPPHPVHNHLHRPLSDLTTAPPRHQISLSQPLHNQLQSSPSLHLRRQISLPYPIHDKRTLAKFHPHAPSTTFAPLVVIVYSLVGTTVVGIEEIEVEINFALPSLGVMGSILRV</sequence>
<proteinExistence type="predicted"/>
<gene>
    <name evidence="1" type="ORF">glysoja_043599</name>
</gene>
<evidence type="ECO:0000313" key="1">
    <source>
        <dbReference type="EMBL" id="KHN24273.1"/>
    </source>
</evidence>
<reference evidence="1" key="1">
    <citation type="submission" date="2014-07" db="EMBL/GenBank/DDBJ databases">
        <title>Identification of a novel salt tolerance gene in wild soybean by whole-genome sequencing.</title>
        <authorList>
            <person name="Lam H.-M."/>
            <person name="Qi X."/>
            <person name="Li M.-W."/>
            <person name="Liu X."/>
            <person name="Xie M."/>
            <person name="Ni M."/>
            <person name="Xu X."/>
        </authorList>
    </citation>
    <scope>NUCLEOTIDE SEQUENCE [LARGE SCALE GENOMIC DNA]</scope>
    <source>
        <tissue evidence="1">Root</tissue>
    </source>
</reference>
<accession>A0A0B2QWZ8</accession>
<dbReference type="Proteomes" id="UP000053555">
    <property type="component" value="Unassembled WGS sequence"/>
</dbReference>
<dbReference type="AlphaFoldDB" id="A0A0B2QWZ8"/>
<dbReference type="EMBL" id="KN655520">
    <property type="protein sequence ID" value="KHN24273.1"/>
    <property type="molecule type" value="Genomic_DNA"/>
</dbReference>
<name>A0A0B2QWZ8_GLYSO</name>